<protein>
    <submittedName>
        <fullName evidence="2">Uncharacterized protein</fullName>
    </submittedName>
</protein>
<dbReference type="Proteomes" id="UP000314294">
    <property type="component" value="Unassembled WGS sequence"/>
</dbReference>
<keyword evidence="3" id="KW-1185">Reference proteome</keyword>
<gene>
    <name evidence="2" type="ORF">EYF80_052744</name>
</gene>
<dbReference type="EMBL" id="SRLO01001535">
    <property type="protein sequence ID" value="TNN37082.1"/>
    <property type="molecule type" value="Genomic_DNA"/>
</dbReference>
<evidence type="ECO:0000313" key="3">
    <source>
        <dbReference type="Proteomes" id="UP000314294"/>
    </source>
</evidence>
<sequence>MWGLASAQGHVGTASRAGDRPCARQSPTLNPEPSGPADLHSLSLKRSSPCTSPAIAMGMAVTTRGVTASTAGAGSILQPTASGNGLSLLVSLPPAPESKLQDTSLYSVYWDLLNVCGVWPSLHGLYWEPGRDGSQPETQYASVTSLLPTHGQEAPFPLINALAEGTMQRHAHTSHVTHDKALDKNTLCTCKEHTPRGRLYPSSCAHFSNSHHEGAEGLKRYR</sequence>
<comment type="caution">
    <text evidence="2">The sequence shown here is derived from an EMBL/GenBank/DDBJ whole genome shotgun (WGS) entry which is preliminary data.</text>
</comment>
<accession>A0A4Z2F9S7</accession>
<evidence type="ECO:0000313" key="2">
    <source>
        <dbReference type="EMBL" id="TNN37082.1"/>
    </source>
</evidence>
<organism evidence="2 3">
    <name type="scientific">Liparis tanakae</name>
    <name type="common">Tanaka's snailfish</name>
    <dbReference type="NCBI Taxonomy" id="230148"/>
    <lineage>
        <taxon>Eukaryota</taxon>
        <taxon>Metazoa</taxon>
        <taxon>Chordata</taxon>
        <taxon>Craniata</taxon>
        <taxon>Vertebrata</taxon>
        <taxon>Euteleostomi</taxon>
        <taxon>Actinopterygii</taxon>
        <taxon>Neopterygii</taxon>
        <taxon>Teleostei</taxon>
        <taxon>Neoteleostei</taxon>
        <taxon>Acanthomorphata</taxon>
        <taxon>Eupercaria</taxon>
        <taxon>Perciformes</taxon>
        <taxon>Cottioidei</taxon>
        <taxon>Cottales</taxon>
        <taxon>Liparidae</taxon>
        <taxon>Liparis</taxon>
    </lineage>
</organism>
<evidence type="ECO:0000256" key="1">
    <source>
        <dbReference type="SAM" id="MobiDB-lite"/>
    </source>
</evidence>
<feature type="region of interest" description="Disordered" evidence="1">
    <location>
        <begin position="1"/>
        <end position="46"/>
    </location>
</feature>
<proteinExistence type="predicted"/>
<reference evidence="2 3" key="1">
    <citation type="submission" date="2019-03" db="EMBL/GenBank/DDBJ databases">
        <title>First draft genome of Liparis tanakae, snailfish: a comprehensive survey of snailfish specific genes.</title>
        <authorList>
            <person name="Kim W."/>
            <person name="Song I."/>
            <person name="Jeong J.-H."/>
            <person name="Kim D."/>
            <person name="Kim S."/>
            <person name="Ryu S."/>
            <person name="Song J.Y."/>
            <person name="Lee S.K."/>
        </authorList>
    </citation>
    <scope>NUCLEOTIDE SEQUENCE [LARGE SCALE GENOMIC DNA]</scope>
    <source>
        <tissue evidence="2">Muscle</tissue>
    </source>
</reference>
<dbReference type="AlphaFoldDB" id="A0A4Z2F9S7"/>
<name>A0A4Z2F9S7_9TELE</name>